<dbReference type="InterPro" id="IPR006680">
    <property type="entry name" value="Amidohydro-rel"/>
</dbReference>
<dbReference type="FunFam" id="3.20.20.140:FF:000174">
    <property type="entry name" value="Dihydropyrimidinase-related protein 2"/>
    <property type="match status" value="1"/>
</dbReference>
<dbReference type="InterPro" id="IPR050138">
    <property type="entry name" value="DHOase/Allantoinase_Hydrolase"/>
</dbReference>
<dbReference type="InterPro" id="IPR011059">
    <property type="entry name" value="Metal-dep_hydrolase_composite"/>
</dbReference>
<dbReference type="RefSeq" id="WP_014737555.1">
    <property type="nucleotide sequence ID" value="NC_017954.1"/>
</dbReference>
<dbReference type="Proteomes" id="UP000005270">
    <property type="component" value="Chromosome"/>
</dbReference>
<feature type="domain" description="Amidohydrolase-related" evidence="2">
    <location>
        <begin position="52"/>
        <end position="420"/>
    </location>
</feature>
<dbReference type="HOGENOM" id="CLU_015572_1_1_2"/>
<dbReference type="InterPro" id="IPR032466">
    <property type="entry name" value="Metal_Hydrolase"/>
</dbReference>
<dbReference type="eggNOG" id="arCOG00689">
    <property type="taxonomic scope" value="Archaea"/>
</dbReference>
<dbReference type="GO" id="GO:0006145">
    <property type="term" value="P:purine nucleobase catabolic process"/>
    <property type="evidence" value="ECO:0007669"/>
    <property type="project" value="TreeGrafter"/>
</dbReference>
<dbReference type="AlphaFoldDB" id="I3TEW7"/>
<dbReference type="SUPFAM" id="SSF51338">
    <property type="entry name" value="Composite domain of metallo-dependent hydrolases"/>
    <property type="match status" value="1"/>
</dbReference>
<dbReference type="STRING" id="1184251.TCELL_0881"/>
<reference evidence="3 4" key="1">
    <citation type="journal article" date="2012" name="J. Bacteriol.">
        <title>Complete genome sequence of the hyperthermophilic cellulolytic Crenarchaeon 'Thermogladius cellulolyticus' 1633.</title>
        <authorList>
            <person name="Mardanov A.V."/>
            <person name="Kochetkova T.V."/>
            <person name="Beletsky A.V."/>
            <person name="Bonch-Osmolovskaya E.A."/>
            <person name="Ravin N.V."/>
            <person name="Skryabin K.G."/>
        </authorList>
    </citation>
    <scope>NUCLEOTIDE SEQUENCE [LARGE SCALE GENOMIC DNA]</scope>
    <source>
        <strain evidence="4">DSM 22663 / VKM B-2946 / 1633</strain>
    </source>
</reference>
<dbReference type="InParanoid" id="I3TEW7"/>
<organism evidence="3 4">
    <name type="scientific">Thermogladius calderae (strain DSM 22663 / VKM B-2946 / 1633)</name>
    <dbReference type="NCBI Taxonomy" id="1184251"/>
    <lineage>
        <taxon>Archaea</taxon>
        <taxon>Thermoproteota</taxon>
        <taxon>Thermoprotei</taxon>
        <taxon>Desulfurococcales</taxon>
        <taxon>Desulfurococcaceae</taxon>
        <taxon>Thermogladius</taxon>
    </lineage>
</organism>
<dbReference type="EMBL" id="CP003531">
    <property type="protein sequence ID" value="AFK51305.1"/>
    <property type="molecule type" value="Genomic_DNA"/>
</dbReference>
<evidence type="ECO:0000313" key="4">
    <source>
        <dbReference type="Proteomes" id="UP000005270"/>
    </source>
</evidence>
<dbReference type="OrthoDB" id="24954at2157"/>
<evidence type="ECO:0000313" key="3">
    <source>
        <dbReference type="EMBL" id="AFK51305.1"/>
    </source>
</evidence>
<sequence length="449" mass="49844">MSVGSVLIKNAKVLIGKEFVEGNILVEDGKIAALGKKDFPAEKVINAEGQPVVPGGIDIHAHVYDPQYTQNEDWKSGSLAGAFGGLTTLIDMPLRVYVDNLDVLRLKVEEAKKNSYLNYGITAGFMNGENKDSIPDLAREGVKTFKVFTARPFKAEDYDIIEVFEQVANVNGVVVVHAEDDPLIELGEKRYKSLDDPSYYHLHRTDNAEAAAILKVGFYALETNVSLHIAHLSSAKGLQAIEFLRRYYSRVTVETCPHFLYFTRDDTLRLGNYIKVAPTLKTQADRDALWRGLESGEIDVYASDNAPAPRSEKEKDAWSAWGGVPNLEIMMPFLYTFGVEGRRISVETFIDVTSRNPARILGVYPVKGEIALGSDADLVVLETRKPRRISASTHHHKVDWTPWEGLELKGHPLHLLVNGVPIIEKGELVGKPGHGVYVGLLARRLRKGE</sequence>
<dbReference type="FunCoup" id="I3TEW7">
    <property type="interactions" value="32"/>
</dbReference>
<evidence type="ECO:0000256" key="1">
    <source>
        <dbReference type="ARBA" id="ARBA00008829"/>
    </source>
</evidence>
<dbReference type="Gene3D" id="2.30.40.10">
    <property type="entry name" value="Urease, subunit C, domain 1"/>
    <property type="match status" value="1"/>
</dbReference>
<evidence type="ECO:0000259" key="2">
    <source>
        <dbReference type="Pfam" id="PF01979"/>
    </source>
</evidence>
<dbReference type="SUPFAM" id="SSF51556">
    <property type="entry name" value="Metallo-dependent hydrolases"/>
    <property type="match status" value="1"/>
</dbReference>
<dbReference type="GO" id="GO:0005737">
    <property type="term" value="C:cytoplasm"/>
    <property type="evidence" value="ECO:0007669"/>
    <property type="project" value="TreeGrafter"/>
</dbReference>
<keyword evidence="3" id="KW-0378">Hydrolase</keyword>
<comment type="similarity">
    <text evidence="1">Belongs to the metallo-dependent hydrolases superfamily. Hydantoinase/dihydropyrimidinase family.</text>
</comment>
<keyword evidence="4" id="KW-1185">Reference proteome</keyword>
<name>I3TEW7_THEC1</name>
<proteinExistence type="inferred from homology"/>
<dbReference type="PANTHER" id="PTHR43668">
    <property type="entry name" value="ALLANTOINASE"/>
    <property type="match status" value="1"/>
</dbReference>
<accession>I3TEW7</accession>
<dbReference type="PANTHER" id="PTHR43668:SF2">
    <property type="entry name" value="ALLANTOINASE"/>
    <property type="match status" value="1"/>
</dbReference>
<gene>
    <name evidence="3" type="ordered locus">TCELL_0881</name>
</gene>
<dbReference type="Pfam" id="PF01979">
    <property type="entry name" value="Amidohydro_1"/>
    <property type="match status" value="1"/>
</dbReference>
<protein>
    <submittedName>
        <fullName evidence="3">Amidohydrolase</fullName>
    </submittedName>
</protein>
<dbReference type="GeneID" id="13013198"/>
<dbReference type="KEGG" id="thg:TCELL_0881"/>
<dbReference type="Gene3D" id="3.20.20.140">
    <property type="entry name" value="Metal-dependent hydrolases"/>
    <property type="match status" value="1"/>
</dbReference>
<dbReference type="GO" id="GO:0004038">
    <property type="term" value="F:allantoinase activity"/>
    <property type="evidence" value="ECO:0007669"/>
    <property type="project" value="TreeGrafter"/>
</dbReference>